<dbReference type="AlphaFoldDB" id="A0A392T527"/>
<organism evidence="1 2">
    <name type="scientific">Trifolium medium</name>
    <dbReference type="NCBI Taxonomy" id="97028"/>
    <lineage>
        <taxon>Eukaryota</taxon>
        <taxon>Viridiplantae</taxon>
        <taxon>Streptophyta</taxon>
        <taxon>Embryophyta</taxon>
        <taxon>Tracheophyta</taxon>
        <taxon>Spermatophyta</taxon>
        <taxon>Magnoliopsida</taxon>
        <taxon>eudicotyledons</taxon>
        <taxon>Gunneridae</taxon>
        <taxon>Pentapetalae</taxon>
        <taxon>rosids</taxon>
        <taxon>fabids</taxon>
        <taxon>Fabales</taxon>
        <taxon>Fabaceae</taxon>
        <taxon>Papilionoideae</taxon>
        <taxon>50 kb inversion clade</taxon>
        <taxon>NPAAA clade</taxon>
        <taxon>Hologalegina</taxon>
        <taxon>IRL clade</taxon>
        <taxon>Trifolieae</taxon>
        <taxon>Trifolium</taxon>
    </lineage>
</organism>
<name>A0A392T527_9FABA</name>
<proteinExistence type="predicted"/>
<feature type="non-terminal residue" evidence="1">
    <location>
        <position position="78"/>
    </location>
</feature>
<dbReference type="Proteomes" id="UP000265520">
    <property type="component" value="Unassembled WGS sequence"/>
</dbReference>
<dbReference type="EMBL" id="LXQA010495620">
    <property type="protein sequence ID" value="MCI55395.1"/>
    <property type="molecule type" value="Genomic_DNA"/>
</dbReference>
<evidence type="ECO:0000313" key="2">
    <source>
        <dbReference type="Proteomes" id="UP000265520"/>
    </source>
</evidence>
<accession>A0A392T527</accession>
<comment type="caution">
    <text evidence="1">The sequence shown here is derived from an EMBL/GenBank/DDBJ whole genome shotgun (WGS) entry which is preliminary data.</text>
</comment>
<reference evidence="1 2" key="1">
    <citation type="journal article" date="2018" name="Front. Plant Sci.">
        <title>Red Clover (Trifolium pratense) and Zigzag Clover (T. medium) - A Picture of Genomic Similarities and Differences.</title>
        <authorList>
            <person name="Dluhosova J."/>
            <person name="Istvanek J."/>
            <person name="Nedelnik J."/>
            <person name="Repkova J."/>
        </authorList>
    </citation>
    <scope>NUCLEOTIDE SEQUENCE [LARGE SCALE GENOMIC DNA]</scope>
    <source>
        <strain evidence="2">cv. 10/8</strain>
        <tissue evidence="1">Leaf</tissue>
    </source>
</reference>
<protein>
    <submittedName>
        <fullName evidence="1">Uncharacterized protein</fullName>
    </submittedName>
</protein>
<evidence type="ECO:0000313" key="1">
    <source>
        <dbReference type="EMBL" id="MCI55395.1"/>
    </source>
</evidence>
<sequence>MTLRRENGLCFNCDEKFSPGHKCVSKFFIMIADEDVDPDTLEALLDPPLPDPEPAPDVTQAQISFHALSGHLAPETLR</sequence>
<keyword evidence="2" id="KW-1185">Reference proteome</keyword>